<keyword evidence="1" id="KW-0812">Transmembrane</keyword>
<gene>
    <name evidence="2" type="ORF">U7230_04770</name>
</gene>
<protein>
    <submittedName>
        <fullName evidence="2">Stage III sporulation protein AF</fullName>
    </submittedName>
</protein>
<evidence type="ECO:0000256" key="1">
    <source>
        <dbReference type="SAM" id="Phobius"/>
    </source>
</evidence>
<keyword evidence="1" id="KW-1133">Transmembrane helix</keyword>
<sequence length="181" mass="18549">MSGLAHWAQQIMALLLLFVLVSLLIPEGNLRGTVRSVMGLVLVAAVLRPVADLVENAGLAGAPAGAWLEQLVPGGPPAASGAPLLREGIGEAMAAQAVDGLDGAVRAVVTQAMEGQGYEVLDVRVEPGTSRASQGSLSAGVRMEIRARRRSETAPPLSRVGAYVAALAGVDDASVRIDLEP</sequence>
<evidence type="ECO:0000313" key="3">
    <source>
        <dbReference type="Proteomes" id="UP001332192"/>
    </source>
</evidence>
<evidence type="ECO:0000313" key="2">
    <source>
        <dbReference type="EMBL" id="WRP18323.1"/>
    </source>
</evidence>
<organism evidence="2 3">
    <name type="scientific">Carboxydichorda subterranea</name>
    <dbReference type="NCBI Taxonomy" id="3109565"/>
    <lineage>
        <taxon>Bacteria</taxon>
        <taxon>Bacillati</taxon>
        <taxon>Bacillota</taxon>
        <taxon>Limnochordia</taxon>
        <taxon>Limnochordales</taxon>
        <taxon>Geochordaceae</taxon>
        <taxon>Carboxydichorda</taxon>
    </lineage>
</organism>
<reference evidence="2 3" key="1">
    <citation type="journal article" date="2024" name="Front. Microbiol.">
        <title>Novel thermophilic genera Geochorda gen. nov. and Carboxydochorda gen. nov. from the deep terrestrial subsurface reveal the ecophysiological diversity in the class Limnochordia.</title>
        <authorList>
            <person name="Karnachuk O.V."/>
            <person name="Lukina A.P."/>
            <person name="Avakyan M.R."/>
            <person name="Kadnikov V.V."/>
            <person name="Begmatov S."/>
            <person name="Beletsky A.V."/>
            <person name="Vlasova K.G."/>
            <person name="Novikov A.A."/>
            <person name="Shcherbakova V.A."/>
            <person name="Mardanov A.V."/>
            <person name="Ravin N.V."/>
        </authorList>
    </citation>
    <scope>NUCLEOTIDE SEQUENCE [LARGE SCALE GENOMIC DNA]</scope>
    <source>
        <strain evidence="2 3">L945</strain>
    </source>
</reference>
<dbReference type="EMBL" id="CP141615">
    <property type="protein sequence ID" value="WRP18323.1"/>
    <property type="molecule type" value="Genomic_DNA"/>
</dbReference>
<feature type="transmembrane region" description="Helical" evidence="1">
    <location>
        <begin position="6"/>
        <end position="25"/>
    </location>
</feature>
<accession>A0ABZ1BZY8</accession>
<keyword evidence="1" id="KW-0472">Membrane</keyword>
<keyword evidence="3" id="KW-1185">Reference proteome</keyword>
<name>A0ABZ1BZY8_9FIRM</name>
<dbReference type="Pfam" id="PF09581">
    <property type="entry name" value="Spore_III_AF"/>
    <property type="match status" value="1"/>
</dbReference>
<dbReference type="InterPro" id="IPR014245">
    <property type="entry name" value="Spore_III_AF"/>
</dbReference>
<proteinExistence type="predicted"/>
<dbReference type="RefSeq" id="WP_324717594.1">
    <property type="nucleotide sequence ID" value="NZ_CP141615.1"/>
</dbReference>
<dbReference type="Proteomes" id="UP001332192">
    <property type="component" value="Chromosome"/>
</dbReference>